<reference evidence="1 2" key="2">
    <citation type="submission" date="2017-10" db="EMBL/GenBank/DDBJ databases">
        <title>Extensive intraspecific genome diversity in a model arbuscular mycorrhizal fungus.</title>
        <authorList>
            <person name="Chen E.C.H."/>
            <person name="Morin E."/>
            <person name="Baudet D."/>
            <person name="Noel J."/>
            <person name="Ndikumana S."/>
            <person name="Charron P."/>
            <person name="St-Onge C."/>
            <person name="Giorgi J."/>
            <person name="Grigoriev I.V."/>
            <person name="Roux C."/>
            <person name="Martin F.M."/>
            <person name="Corradi N."/>
        </authorList>
    </citation>
    <scope>NUCLEOTIDE SEQUENCE [LARGE SCALE GENOMIC DNA]</scope>
    <source>
        <strain evidence="1 2">C2</strain>
    </source>
</reference>
<evidence type="ECO:0000313" key="1">
    <source>
        <dbReference type="EMBL" id="PKK71421.1"/>
    </source>
</evidence>
<proteinExistence type="predicted"/>
<protein>
    <submittedName>
        <fullName evidence="1">Uncharacterized protein</fullName>
    </submittedName>
</protein>
<dbReference type="AlphaFoldDB" id="A0A2N1NC01"/>
<comment type="caution">
    <text evidence="1">The sequence shown here is derived from an EMBL/GenBank/DDBJ whole genome shotgun (WGS) entry which is preliminary data.</text>
</comment>
<reference evidence="1 2" key="1">
    <citation type="submission" date="2016-04" db="EMBL/GenBank/DDBJ databases">
        <title>Genome analyses suggest a sexual origin of heterokaryosis in a supposedly ancient asexual fungus.</title>
        <authorList>
            <person name="Ropars J."/>
            <person name="Sedzielewska K."/>
            <person name="Noel J."/>
            <person name="Charron P."/>
            <person name="Farinelli L."/>
            <person name="Marton T."/>
            <person name="Kruger M."/>
            <person name="Pelin A."/>
            <person name="Brachmann A."/>
            <person name="Corradi N."/>
        </authorList>
    </citation>
    <scope>NUCLEOTIDE SEQUENCE [LARGE SCALE GENOMIC DNA]</scope>
    <source>
        <strain evidence="1 2">C2</strain>
    </source>
</reference>
<name>A0A2N1NC01_9GLOM</name>
<accession>A0A2N1NC01</accession>
<dbReference type="Proteomes" id="UP000233469">
    <property type="component" value="Unassembled WGS sequence"/>
</dbReference>
<evidence type="ECO:0000313" key="2">
    <source>
        <dbReference type="Proteomes" id="UP000233469"/>
    </source>
</evidence>
<dbReference type="EMBL" id="LLXL01000520">
    <property type="protein sequence ID" value="PKK71421.1"/>
    <property type="molecule type" value="Genomic_DNA"/>
</dbReference>
<sequence>MSFIKKLSKFINKLNISDKDSNPVKINHENCYDPDNKKYWCKECVPRCIIEGWTSCQDSQLVDLEVPNTSKLEGKYN</sequence>
<gene>
    <name evidence="1" type="ORF">RhiirC2_744638</name>
</gene>
<organism evidence="1 2">
    <name type="scientific">Rhizophagus irregularis</name>
    <dbReference type="NCBI Taxonomy" id="588596"/>
    <lineage>
        <taxon>Eukaryota</taxon>
        <taxon>Fungi</taxon>
        <taxon>Fungi incertae sedis</taxon>
        <taxon>Mucoromycota</taxon>
        <taxon>Glomeromycotina</taxon>
        <taxon>Glomeromycetes</taxon>
        <taxon>Glomerales</taxon>
        <taxon>Glomeraceae</taxon>
        <taxon>Rhizophagus</taxon>
    </lineage>
</organism>